<evidence type="ECO:0000256" key="4">
    <source>
        <dbReference type="ARBA" id="ARBA00022692"/>
    </source>
</evidence>
<keyword evidence="4 7" id="KW-0812">Transmembrane</keyword>
<dbReference type="GO" id="GO:0042910">
    <property type="term" value="F:xenobiotic transmembrane transporter activity"/>
    <property type="evidence" value="ECO:0007669"/>
    <property type="project" value="InterPro"/>
</dbReference>
<evidence type="ECO:0000256" key="5">
    <source>
        <dbReference type="ARBA" id="ARBA00022989"/>
    </source>
</evidence>
<evidence type="ECO:0000256" key="3">
    <source>
        <dbReference type="ARBA" id="ARBA00022475"/>
    </source>
</evidence>
<keyword evidence="9" id="KW-1185">Reference proteome</keyword>
<dbReference type="InterPro" id="IPR048279">
    <property type="entry name" value="MdtK-like"/>
</dbReference>
<gene>
    <name evidence="8" type="ORF">SAMN02910315_02373</name>
</gene>
<evidence type="ECO:0000256" key="2">
    <source>
        <dbReference type="ARBA" id="ARBA00022448"/>
    </source>
</evidence>
<dbReference type="GO" id="GO:0005886">
    <property type="term" value="C:plasma membrane"/>
    <property type="evidence" value="ECO:0007669"/>
    <property type="project" value="UniProtKB-SubCell"/>
</dbReference>
<feature type="transmembrane region" description="Helical" evidence="7">
    <location>
        <begin position="420"/>
        <end position="445"/>
    </location>
</feature>
<dbReference type="InterPro" id="IPR052031">
    <property type="entry name" value="Membrane_Transporter-Flippase"/>
</dbReference>
<dbReference type="PANTHER" id="PTHR43549:SF2">
    <property type="entry name" value="MULTIDRUG RESISTANCE PROTEIN NORM-RELATED"/>
    <property type="match status" value="1"/>
</dbReference>
<evidence type="ECO:0000313" key="8">
    <source>
        <dbReference type="EMBL" id="SDA71755.1"/>
    </source>
</evidence>
<feature type="transmembrane region" description="Helical" evidence="7">
    <location>
        <begin position="169"/>
        <end position="189"/>
    </location>
</feature>
<dbReference type="InterPro" id="IPR002528">
    <property type="entry name" value="MATE_fam"/>
</dbReference>
<feature type="transmembrane region" description="Helical" evidence="7">
    <location>
        <begin position="136"/>
        <end position="157"/>
    </location>
</feature>
<dbReference type="EMBL" id="FMXB01000031">
    <property type="protein sequence ID" value="SDA71755.1"/>
    <property type="molecule type" value="Genomic_DNA"/>
</dbReference>
<dbReference type="STRING" id="230361.sm9_0031"/>
<feature type="transmembrane region" description="Helical" evidence="7">
    <location>
        <begin position="51"/>
        <end position="74"/>
    </location>
</feature>
<feature type="transmembrane region" description="Helical" evidence="7">
    <location>
        <begin position="359"/>
        <end position="379"/>
    </location>
</feature>
<proteinExistence type="predicted"/>
<dbReference type="CDD" id="cd13147">
    <property type="entry name" value="MATE_MJ0709_like"/>
    <property type="match status" value="1"/>
</dbReference>
<evidence type="ECO:0000256" key="7">
    <source>
        <dbReference type="SAM" id="Phobius"/>
    </source>
</evidence>
<comment type="subcellular location">
    <subcellularLocation>
        <location evidence="1">Cell membrane</location>
        <topology evidence="1">Multi-pass membrane protein</topology>
    </subcellularLocation>
</comment>
<evidence type="ECO:0000313" key="9">
    <source>
        <dbReference type="Proteomes" id="UP000323439"/>
    </source>
</evidence>
<dbReference type="OrthoDB" id="214119at2157"/>
<reference evidence="8 9" key="1">
    <citation type="submission" date="2016-10" db="EMBL/GenBank/DDBJ databases">
        <authorList>
            <person name="Varghese N."/>
            <person name="Submissions S."/>
        </authorList>
    </citation>
    <scope>NUCLEOTIDE SEQUENCE [LARGE SCALE GENOMIC DNA]</scope>
    <source>
        <strain evidence="8 9">DSM 16643</strain>
    </source>
</reference>
<feature type="transmembrane region" description="Helical" evidence="7">
    <location>
        <begin position="21"/>
        <end position="45"/>
    </location>
</feature>
<evidence type="ECO:0000256" key="6">
    <source>
        <dbReference type="ARBA" id="ARBA00023136"/>
    </source>
</evidence>
<dbReference type="PANTHER" id="PTHR43549">
    <property type="entry name" value="MULTIDRUG RESISTANCE PROTEIN YPNP-RELATED"/>
    <property type="match status" value="1"/>
</dbReference>
<feature type="transmembrane region" description="Helical" evidence="7">
    <location>
        <begin position="251"/>
        <end position="276"/>
    </location>
</feature>
<feature type="transmembrane region" description="Helical" evidence="7">
    <location>
        <begin position="95"/>
        <end position="116"/>
    </location>
</feature>
<dbReference type="AlphaFoldDB" id="A0A1G5XQA0"/>
<keyword evidence="3" id="KW-1003">Cell membrane</keyword>
<sequence length="460" mass="49516">MEKNSNIEMITGDPKKAINKLSLPIIASMFLIFANNIIDSIWVAGLGAEPLAAMGYVTPLFMIIVGFGNGIGAGGNSLISRYIGAEDRQSANNAAIHNLILSVIVSIFITIIFLTFLEPLLNLMGASSVINYAMDYAVIVFSCTIALLMPPIVGGAFRAEGDIKRATVPIALAAIINMILDPIFIYTLGMGVKGAALATALGPFISLLLMFYWIFVKKDTYLSYDFKDFTNDLGMYKDILVVGIPASLEQLILSVLTIFVNYMLTIVSGPVSVAVYTAGWRIVNIGMLPAIGIGTAAISVAGVAFGARKYENLRITARYAVKVALIASVIVCIFLYVFANQIAFIFSYSESSAQLAPLIASFLQIMCFFILYVPFGASAGNVFQGVGKGTISFMLTAFREFILVLIFAYLLGFVFNMGEFGIYCGMLLGGGIGSLICYACIELYINKLIKEGDRNGIVNG</sequence>
<organism evidence="8 9">
    <name type="scientific">Methanobrevibacter millerae</name>
    <dbReference type="NCBI Taxonomy" id="230361"/>
    <lineage>
        <taxon>Archaea</taxon>
        <taxon>Methanobacteriati</taxon>
        <taxon>Methanobacteriota</taxon>
        <taxon>Methanomada group</taxon>
        <taxon>Methanobacteria</taxon>
        <taxon>Methanobacteriales</taxon>
        <taxon>Methanobacteriaceae</taxon>
        <taxon>Methanobrevibacter</taxon>
    </lineage>
</organism>
<keyword evidence="6 7" id="KW-0472">Membrane</keyword>
<accession>A0A1G5XQA0</accession>
<dbReference type="GO" id="GO:0015297">
    <property type="term" value="F:antiporter activity"/>
    <property type="evidence" value="ECO:0007669"/>
    <property type="project" value="InterPro"/>
</dbReference>
<keyword evidence="5 7" id="KW-1133">Transmembrane helix</keyword>
<dbReference type="Pfam" id="PF01554">
    <property type="entry name" value="MatE"/>
    <property type="match status" value="2"/>
</dbReference>
<dbReference type="NCBIfam" id="TIGR00797">
    <property type="entry name" value="matE"/>
    <property type="match status" value="1"/>
</dbReference>
<evidence type="ECO:0000256" key="1">
    <source>
        <dbReference type="ARBA" id="ARBA00004651"/>
    </source>
</evidence>
<dbReference type="PIRSF" id="PIRSF006603">
    <property type="entry name" value="DinF"/>
    <property type="match status" value="1"/>
</dbReference>
<dbReference type="Proteomes" id="UP000323439">
    <property type="component" value="Unassembled WGS sequence"/>
</dbReference>
<feature type="transmembrane region" description="Helical" evidence="7">
    <location>
        <begin position="391"/>
        <end position="414"/>
    </location>
</feature>
<feature type="transmembrane region" description="Helical" evidence="7">
    <location>
        <begin position="195"/>
        <end position="215"/>
    </location>
</feature>
<protein>
    <submittedName>
        <fullName evidence="8">Putative efflux protein, MATE family</fullName>
    </submittedName>
</protein>
<keyword evidence="2" id="KW-0813">Transport</keyword>
<dbReference type="RefSeq" id="WP_149732846.1">
    <property type="nucleotide sequence ID" value="NZ_FMXB01000031.1"/>
</dbReference>
<name>A0A1G5XQA0_9EURY</name>
<feature type="transmembrane region" description="Helical" evidence="7">
    <location>
        <begin position="319"/>
        <end position="339"/>
    </location>
</feature>
<feature type="transmembrane region" description="Helical" evidence="7">
    <location>
        <begin position="282"/>
        <end position="307"/>
    </location>
</feature>